<gene>
    <name evidence="6" type="ORF">AVDCRST_MAG73-2460</name>
</gene>
<keyword evidence="5" id="KW-0119">Carbohydrate metabolism</keyword>
<dbReference type="SUPFAM" id="SSF88713">
    <property type="entry name" value="Glycoside hydrolase/deacetylase"/>
    <property type="match status" value="1"/>
</dbReference>
<evidence type="ECO:0000256" key="4">
    <source>
        <dbReference type="ARBA" id="ARBA00022842"/>
    </source>
</evidence>
<dbReference type="InterPro" id="IPR006879">
    <property type="entry name" value="YdjC-like"/>
</dbReference>
<keyword evidence="3" id="KW-0378">Hydrolase</keyword>
<keyword evidence="2" id="KW-0479">Metal-binding</keyword>
<keyword evidence="4" id="KW-0460">Magnesium</keyword>
<dbReference type="PANTHER" id="PTHR31609:SF1">
    <property type="entry name" value="CARBOHYDRATE DEACETYLASE"/>
    <property type="match status" value="1"/>
</dbReference>
<dbReference type="PANTHER" id="PTHR31609">
    <property type="entry name" value="YDJC DEACETYLASE FAMILY MEMBER"/>
    <property type="match status" value="1"/>
</dbReference>
<dbReference type="AlphaFoldDB" id="A0A6J4UF54"/>
<evidence type="ECO:0000256" key="1">
    <source>
        <dbReference type="ARBA" id="ARBA00001946"/>
    </source>
</evidence>
<dbReference type="GO" id="GO:0016787">
    <property type="term" value="F:hydrolase activity"/>
    <property type="evidence" value="ECO:0007669"/>
    <property type="project" value="UniProtKB-KW"/>
</dbReference>
<accession>A0A6J4UF54</accession>
<sequence>MPDLRANELLGYPSDARLLIVNADDFGVYHAVNEAVLRALTDGVARSTTLMVPCPWALHAMRLLRDHPEIAFGVHLTVVAEFPDYRWGPLSTRQAVPSLLDETGSFYSNDRQAELLARAKLDEVEAEFRAQIEVVLAAGLRPTHLDWHCLRDGGRPDVFDLTLGLATEYGLALRVFDQAPIERLQREGLPTNDHGVVDSTRLPTTDKTARFVRMLRELPAGLSEWAVHPGLGTAEARTIDGWWAKRAADLRFLVSREVRETVAAEGIVLLDYSALQAVWDKNRARRPA</sequence>
<dbReference type="GO" id="GO:0005975">
    <property type="term" value="P:carbohydrate metabolic process"/>
    <property type="evidence" value="ECO:0007669"/>
    <property type="project" value="InterPro"/>
</dbReference>
<dbReference type="CDD" id="cd10802">
    <property type="entry name" value="YdjC_TTHB029_like"/>
    <property type="match status" value="1"/>
</dbReference>
<protein>
    <recommendedName>
        <fullName evidence="7">ChbG/HpnK family deacetylase</fullName>
    </recommendedName>
</protein>
<dbReference type="Pfam" id="PF04794">
    <property type="entry name" value="YdjC"/>
    <property type="match status" value="1"/>
</dbReference>
<dbReference type="EMBL" id="CADCWE010000164">
    <property type="protein sequence ID" value="CAA9546454.1"/>
    <property type="molecule type" value="Genomic_DNA"/>
</dbReference>
<evidence type="ECO:0000313" key="6">
    <source>
        <dbReference type="EMBL" id="CAA9546454.1"/>
    </source>
</evidence>
<evidence type="ECO:0000256" key="5">
    <source>
        <dbReference type="ARBA" id="ARBA00023277"/>
    </source>
</evidence>
<proteinExistence type="predicted"/>
<dbReference type="GO" id="GO:0046872">
    <property type="term" value="F:metal ion binding"/>
    <property type="evidence" value="ECO:0007669"/>
    <property type="project" value="UniProtKB-KW"/>
</dbReference>
<evidence type="ECO:0000256" key="2">
    <source>
        <dbReference type="ARBA" id="ARBA00022723"/>
    </source>
</evidence>
<evidence type="ECO:0008006" key="7">
    <source>
        <dbReference type="Google" id="ProtNLM"/>
    </source>
</evidence>
<reference evidence="6" key="1">
    <citation type="submission" date="2020-02" db="EMBL/GenBank/DDBJ databases">
        <authorList>
            <person name="Meier V. D."/>
        </authorList>
    </citation>
    <scope>NUCLEOTIDE SEQUENCE</scope>
    <source>
        <strain evidence="6">AVDCRST_MAG73</strain>
    </source>
</reference>
<dbReference type="GO" id="GO:0019213">
    <property type="term" value="F:deacetylase activity"/>
    <property type="evidence" value="ECO:0007669"/>
    <property type="project" value="TreeGrafter"/>
</dbReference>
<evidence type="ECO:0000256" key="3">
    <source>
        <dbReference type="ARBA" id="ARBA00022801"/>
    </source>
</evidence>
<name>A0A6J4UF54_9BACT</name>
<dbReference type="InterPro" id="IPR011330">
    <property type="entry name" value="Glyco_hydro/deAcase_b/a-brl"/>
</dbReference>
<comment type="cofactor">
    <cofactor evidence="1">
        <name>Mg(2+)</name>
        <dbReference type="ChEBI" id="CHEBI:18420"/>
    </cofactor>
</comment>
<organism evidence="6">
    <name type="scientific">uncultured Thermomicrobiales bacterium</name>
    <dbReference type="NCBI Taxonomy" id="1645740"/>
    <lineage>
        <taxon>Bacteria</taxon>
        <taxon>Pseudomonadati</taxon>
        <taxon>Thermomicrobiota</taxon>
        <taxon>Thermomicrobia</taxon>
        <taxon>Thermomicrobiales</taxon>
        <taxon>environmental samples</taxon>
    </lineage>
</organism>
<dbReference type="Gene3D" id="3.20.20.370">
    <property type="entry name" value="Glycoside hydrolase/deacetylase"/>
    <property type="match status" value="1"/>
</dbReference>